<dbReference type="RefSeq" id="WP_046478831.1">
    <property type="nucleotide sequence ID" value="NZ_LN829118.1"/>
</dbReference>
<keyword evidence="3" id="KW-1185">Reference proteome</keyword>
<dbReference type="KEGG" id="fiy:BN1229_v1_2908"/>
<keyword evidence="1" id="KW-0472">Membrane</keyword>
<evidence type="ECO:0000256" key="1">
    <source>
        <dbReference type="SAM" id="Phobius"/>
    </source>
</evidence>
<keyword evidence="1" id="KW-1133">Transmembrane helix</keyword>
<dbReference type="KEGG" id="fil:BN1229_v1_3008"/>
<feature type="transmembrane region" description="Helical" evidence="1">
    <location>
        <begin position="40"/>
        <end position="63"/>
    </location>
</feature>
<name>A0A0D6JIL9_9HYPH</name>
<reference evidence="3" key="1">
    <citation type="submission" date="2015-02" db="EMBL/GenBank/DDBJ databases">
        <authorList>
            <person name="Chooi Y.-H."/>
        </authorList>
    </citation>
    <scope>NUCLEOTIDE SEQUENCE [LARGE SCALE GENOMIC DNA]</scope>
    <source>
        <strain evidence="3">strain Y</strain>
    </source>
</reference>
<accession>A0A0D6JIL9</accession>
<keyword evidence="1" id="KW-0812">Transmembrane</keyword>
<feature type="transmembrane region" description="Helical" evidence="1">
    <location>
        <begin position="69"/>
        <end position="86"/>
    </location>
</feature>
<dbReference type="Proteomes" id="UP000033187">
    <property type="component" value="Chromosome 1"/>
</dbReference>
<dbReference type="EMBL" id="LN829119">
    <property type="protein sequence ID" value="CPR21113.1"/>
    <property type="molecule type" value="Genomic_DNA"/>
</dbReference>
<organism evidence="2 3">
    <name type="scientific">Candidatus Filomicrobium marinum</name>
    <dbReference type="NCBI Taxonomy" id="1608628"/>
    <lineage>
        <taxon>Bacteria</taxon>
        <taxon>Pseudomonadati</taxon>
        <taxon>Pseudomonadota</taxon>
        <taxon>Alphaproteobacteria</taxon>
        <taxon>Hyphomicrobiales</taxon>
        <taxon>Hyphomicrobiaceae</taxon>
        <taxon>Filomicrobium</taxon>
    </lineage>
</organism>
<evidence type="ECO:0000313" key="2">
    <source>
        <dbReference type="EMBL" id="CPR21113.1"/>
    </source>
</evidence>
<evidence type="ECO:0008006" key="4">
    <source>
        <dbReference type="Google" id="ProtNLM"/>
    </source>
</evidence>
<evidence type="ECO:0000313" key="3">
    <source>
        <dbReference type="Proteomes" id="UP000033187"/>
    </source>
</evidence>
<protein>
    <recommendedName>
        <fullName evidence="4">Transmembrane protein</fullName>
    </recommendedName>
</protein>
<sequence length="115" mass="13140">MGSTLNSGEGWSELLKVLSDEELDQYAAMAMDQVRQERRWAWAQLFLLATSVALTVWLVWRAARQGPDMSTLYASVAAVGLLYWPWRSAKIRRLWQGHCAAVKQEMARRRQGDAN</sequence>
<dbReference type="AlphaFoldDB" id="A0A0D6JIL9"/>
<gene>
    <name evidence="2" type="ORF">YBN1229_v1_2908</name>
</gene>
<proteinExistence type="predicted"/>